<evidence type="ECO:0000313" key="3">
    <source>
        <dbReference type="Proteomes" id="UP000726737"/>
    </source>
</evidence>
<accession>A0A9P6QGJ5</accession>
<dbReference type="AlphaFoldDB" id="A0A9P6QGJ5"/>
<comment type="caution">
    <text evidence="2">The sequence shown here is derived from an EMBL/GenBank/DDBJ whole genome shotgun (WGS) entry which is preliminary data.</text>
</comment>
<proteinExistence type="predicted"/>
<feature type="compositionally biased region" description="Polar residues" evidence="1">
    <location>
        <begin position="126"/>
        <end position="136"/>
    </location>
</feature>
<evidence type="ECO:0000256" key="1">
    <source>
        <dbReference type="SAM" id="MobiDB-lite"/>
    </source>
</evidence>
<reference evidence="2" key="1">
    <citation type="journal article" date="2020" name="Fungal Divers.">
        <title>Resolving the Mortierellaceae phylogeny through synthesis of multi-gene phylogenetics and phylogenomics.</title>
        <authorList>
            <person name="Vandepol N."/>
            <person name="Liber J."/>
            <person name="Desiro A."/>
            <person name="Na H."/>
            <person name="Kennedy M."/>
            <person name="Barry K."/>
            <person name="Grigoriev I.V."/>
            <person name="Miller A.N."/>
            <person name="O'Donnell K."/>
            <person name="Stajich J.E."/>
            <person name="Bonito G."/>
        </authorList>
    </citation>
    <scope>NUCLEOTIDE SEQUENCE</scope>
    <source>
        <strain evidence="2">KOD948</strain>
    </source>
</reference>
<sequence length="136" mass="14890">MDFTEPYRYSNWLTLYSPNSKFLASYHLAQEGFTRLHPSAPIQPQEDGIMRVVEIHLFRDSFPTVSEIGWSPDSTLLLAACPTTSTVLVFSAEDEDFKATITVLGISNRNVAMSGSGSRSAATSAKVTNGQKQVAN</sequence>
<name>A0A9P6QGJ5_9FUNG</name>
<dbReference type="OrthoDB" id="308690at2759"/>
<dbReference type="EMBL" id="JAAAJA010000031">
    <property type="protein sequence ID" value="KAG0265457.1"/>
    <property type="molecule type" value="Genomic_DNA"/>
</dbReference>
<dbReference type="Proteomes" id="UP000726737">
    <property type="component" value="Unassembled WGS sequence"/>
</dbReference>
<keyword evidence="3" id="KW-1185">Reference proteome</keyword>
<organism evidence="2 3">
    <name type="scientific">Mortierella polycephala</name>
    <dbReference type="NCBI Taxonomy" id="41804"/>
    <lineage>
        <taxon>Eukaryota</taxon>
        <taxon>Fungi</taxon>
        <taxon>Fungi incertae sedis</taxon>
        <taxon>Mucoromycota</taxon>
        <taxon>Mortierellomycotina</taxon>
        <taxon>Mortierellomycetes</taxon>
        <taxon>Mortierellales</taxon>
        <taxon>Mortierellaceae</taxon>
        <taxon>Mortierella</taxon>
    </lineage>
</organism>
<feature type="region of interest" description="Disordered" evidence="1">
    <location>
        <begin position="113"/>
        <end position="136"/>
    </location>
</feature>
<feature type="compositionally biased region" description="Low complexity" evidence="1">
    <location>
        <begin position="113"/>
        <end position="125"/>
    </location>
</feature>
<protein>
    <submittedName>
        <fullName evidence="2">Uncharacterized protein</fullName>
    </submittedName>
</protein>
<gene>
    <name evidence="2" type="ORF">BG011_004677</name>
</gene>
<evidence type="ECO:0000313" key="2">
    <source>
        <dbReference type="EMBL" id="KAG0265457.1"/>
    </source>
</evidence>
<dbReference type="SUPFAM" id="SSF75011">
    <property type="entry name" value="3-carboxy-cis,cis-mucoante lactonizing enzyme"/>
    <property type="match status" value="1"/>
</dbReference>